<reference evidence="1" key="1">
    <citation type="submission" date="2022-10" db="EMBL/GenBank/DDBJ databases">
        <authorList>
            <person name="Koch H."/>
        </authorList>
    </citation>
    <scope>NUCLEOTIDE SEQUENCE</scope>
    <source>
        <strain evidence="1">DNF</strain>
    </source>
</reference>
<dbReference type="EMBL" id="OX365700">
    <property type="protein sequence ID" value="CAI4033208.1"/>
    <property type="molecule type" value="Genomic_DNA"/>
</dbReference>
<gene>
    <name evidence="1" type="ORF">DNFV4_03642</name>
</gene>
<dbReference type="CDD" id="cd00657">
    <property type="entry name" value="Ferritin_like"/>
    <property type="match status" value="1"/>
</dbReference>
<protein>
    <submittedName>
        <fullName evidence="1">Uncharacterized protein</fullName>
    </submittedName>
</protein>
<accession>A0AA86N1X7</accession>
<dbReference type="KEGG" id="nti:DNFV4_03642"/>
<proteinExistence type="predicted"/>
<evidence type="ECO:0000313" key="1">
    <source>
        <dbReference type="EMBL" id="CAI4033208.1"/>
    </source>
</evidence>
<dbReference type="InterPro" id="IPR009078">
    <property type="entry name" value="Ferritin-like_SF"/>
</dbReference>
<sequence>MKLLLPQSCERALLERFLRAEAMAMWAVQAAQKQALPTSVMNFLQRHEQDEQRHLQQFEEMLGARSLGRERLPRVPEQWCALAVHLYGYEALGLEFATLLVAVRPDLAEILKDEEAHVGFFERQLRSLLSSGEGPARCARNSAQAWWNRLPRTLDRYLGDPSFASFRDQLRDAILTSLEQRFSALGLSS</sequence>
<organism evidence="1 2">
    <name type="scientific">Nitrospira tepida</name>
    <dbReference type="NCBI Taxonomy" id="2973512"/>
    <lineage>
        <taxon>Bacteria</taxon>
        <taxon>Pseudomonadati</taxon>
        <taxon>Nitrospirota</taxon>
        <taxon>Nitrospiria</taxon>
        <taxon>Nitrospirales</taxon>
        <taxon>Nitrospiraceae</taxon>
        <taxon>Nitrospira</taxon>
    </lineage>
</organism>
<name>A0AA86N1X7_9BACT</name>
<dbReference type="Proteomes" id="UP001179121">
    <property type="component" value="Chromosome"/>
</dbReference>
<evidence type="ECO:0000313" key="2">
    <source>
        <dbReference type="Proteomes" id="UP001179121"/>
    </source>
</evidence>
<keyword evidence="2" id="KW-1185">Reference proteome</keyword>
<dbReference type="AlphaFoldDB" id="A0AA86N1X7"/>
<dbReference type="RefSeq" id="WP_289270225.1">
    <property type="nucleotide sequence ID" value="NZ_OX365700.1"/>
</dbReference>
<dbReference type="SUPFAM" id="SSF47240">
    <property type="entry name" value="Ferritin-like"/>
    <property type="match status" value="1"/>
</dbReference>